<accession>A0A9Q0V039</accession>
<dbReference type="AlphaFoldDB" id="A0A9Q0V039"/>
<reference evidence="1" key="2">
    <citation type="journal article" date="2023" name="Int. J. Mol. Sci.">
        <title>De Novo Assembly and Annotation of 11 Diverse Shrub Willow (Salix) Genomes Reveals Novel Gene Organization in Sex-Linked Regions.</title>
        <authorList>
            <person name="Hyden B."/>
            <person name="Feng K."/>
            <person name="Yates T.B."/>
            <person name="Jawdy S."/>
            <person name="Cereghino C."/>
            <person name="Smart L.B."/>
            <person name="Muchero W."/>
        </authorList>
    </citation>
    <scope>NUCLEOTIDE SEQUENCE</scope>
    <source>
        <tissue evidence="1">Shoot tip</tissue>
    </source>
</reference>
<name>A0A9Q0V039_9ROSI</name>
<dbReference type="Gene3D" id="3.80.10.10">
    <property type="entry name" value="Ribonuclease Inhibitor"/>
    <property type="match status" value="1"/>
</dbReference>
<dbReference type="Proteomes" id="UP001151752">
    <property type="component" value="Chromosome 4"/>
</dbReference>
<keyword evidence="2" id="KW-1185">Reference proteome</keyword>
<evidence type="ECO:0000313" key="2">
    <source>
        <dbReference type="Proteomes" id="UP001151752"/>
    </source>
</evidence>
<proteinExistence type="predicted"/>
<dbReference type="GO" id="GO:0031146">
    <property type="term" value="P:SCF-dependent proteasomal ubiquitin-dependent protein catabolic process"/>
    <property type="evidence" value="ECO:0007669"/>
    <property type="project" value="TreeGrafter"/>
</dbReference>
<evidence type="ECO:0000313" key="1">
    <source>
        <dbReference type="EMBL" id="KAJ6739267.1"/>
    </source>
</evidence>
<dbReference type="InterPro" id="IPR032675">
    <property type="entry name" value="LRR_dom_sf"/>
</dbReference>
<dbReference type="GO" id="GO:0019005">
    <property type="term" value="C:SCF ubiquitin ligase complex"/>
    <property type="evidence" value="ECO:0007669"/>
    <property type="project" value="TreeGrafter"/>
</dbReference>
<dbReference type="EMBL" id="JAPFFM010000010">
    <property type="protein sequence ID" value="KAJ6739267.1"/>
    <property type="molecule type" value="Genomic_DNA"/>
</dbReference>
<protein>
    <submittedName>
        <fullName evidence="1">F-BOX/LRR-REPEAT PROTEIN 8-RELATED</fullName>
    </submittedName>
</protein>
<reference evidence="1" key="1">
    <citation type="submission" date="2022-11" db="EMBL/GenBank/DDBJ databases">
        <authorList>
            <person name="Hyden B.L."/>
            <person name="Feng K."/>
            <person name="Yates T."/>
            <person name="Jawdy S."/>
            <person name="Smart L.B."/>
            <person name="Muchero W."/>
        </authorList>
    </citation>
    <scope>NUCLEOTIDE SEQUENCE</scope>
    <source>
        <tissue evidence="1">Shoot tip</tissue>
    </source>
</reference>
<gene>
    <name evidence="1" type="ORF">OIU74_004096</name>
</gene>
<dbReference type="SUPFAM" id="SSF52047">
    <property type="entry name" value="RNI-like"/>
    <property type="match status" value="1"/>
</dbReference>
<organism evidence="1 2">
    <name type="scientific">Salix koriyanagi</name>
    <dbReference type="NCBI Taxonomy" id="2511006"/>
    <lineage>
        <taxon>Eukaryota</taxon>
        <taxon>Viridiplantae</taxon>
        <taxon>Streptophyta</taxon>
        <taxon>Embryophyta</taxon>
        <taxon>Tracheophyta</taxon>
        <taxon>Spermatophyta</taxon>
        <taxon>Magnoliopsida</taxon>
        <taxon>eudicotyledons</taxon>
        <taxon>Gunneridae</taxon>
        <taxon>Pentapetalae</taxon>
        <taxon>rosids</taxon>
        <taxon>fabids</taxon>
        <taxon>Malpighiales</taxon>
        <taxon>Salicaceae</taxon>
        <taxon>Saliceae</taxon>
        <taxon>Salix</taxon>
    </lineage>
</organism>
<dbReference type="PANTHER" id="PTHR13318">
    <property type="entry name" value="PARTNER OF PAIRED, ISOFORM B-RELATED"/>
    <property type="match status" value="1"/>
</dbReference>
<sequence>MAERCRLLRKLYIDGWKANRIGDDGLVAVAKHCLNLQELVLIGVNPTQISLELLASNCQNLERTVPPVSDHGMEALANGCPNLVKVKVKKCRAVTYECADLFRIKRGSLAVNLDSGEPEHQDASAGDGVVQENIGEFHPVLA</sequence>
<dbReference type="PANTHER" id="PTHR13318:SF92">
    <property type="entry name" value="F-BOX_LRR-REPEAT PROTEIN 8-RELATED"/>
    <property type="match status" value="1"/>
</dbReference>
<comment type="caution">
    <text evidence="1">The sequence shown here is derived from an EMBL/GenBank/DDBJ whole genome shotgun (WGS) entry which is preliminary data.</text>
</comment>